<proteinExistence type="predicted"/>
<protein>
    <submittedName>
        <fullName evidence="1">Uncharacterized protein</fullName>
    </submittedName>
</protein>
<dbReference type="Proteomes" id="UP000233551">
    <property type="component" value="Unassembled WGS sequence"/>
</dbReference>
<organism evidence="1 2">
    <name type="scientific">Punica granatum</name>
    <name type="common">Pomegranate</name>
    <dbReference type="NCBI Taxonomy" id="22663"/>
    <lineage>
        <taxon>Eukaryota</taxon>
        <taxon>Viridiplantae</taxon>
        <taxon>Streptophyta</taxon>
        <taxon>Embryophyta</taxon>
        <taxon>Tracheophyta</taxon>
        <taxon>Spermatophyta</taxon>
        <taxon>Magnoliopsida</taxon>
        <taxon>eudicotyledons</taxon>
        <taxon>Gunneridae</taxon>
        <taxon>Pentapetalae</taxon>
        <taxon>rosids</taxon>
        <taxon>malvids</taxon>
        <taxon>Myrtales</taxon>
        <taxon>Lythraceae</taxon>
        <taxon>Punica</taxon>
    </lineage>
</organism>
<reference evidence="1 2" key="1">
    <citation type="submission" date="2017-11" db="EMBL/GenBank/DDBJ databases">
        <title>De-novo sequencing of pomegranate (Punica granatum L.) genome.</title>
        <authorList>
            <person name="Akparov Z."/>
            <person name="Amiraslanov A."/>
            <person name="Hajiyeva S."/>
            <person name="Abbasov M."/>
            <person name="Kaur K."/>
            <person name="Hamwieh A."/>
            <person name="Solovyev V."/>
            <person name="Salamov A."/>
            <person name="Braich B."/>
            <person name="Kosarev P."/>
            <person name="Mahmoud A."/>
            <person name="Hajiyev E."/>
            <person name="Babayeva S."/>
            <person name="Izzatullayeva V."/>
            <person name="Mammadov A."/>
            <person name="Mammadov A."/>
            <person name="Sharifova S."/>
            <person name="Ojaghi J."/>
            <person name="Eynullazada K."/>
            <person name="Bayramov B."/>
            <person name="Abdulazimova A."/>
            <person name="Shahmuradov I."/>
        </authorList>
    </citation>
    <scope>NUCLEOTIDE SEQUENCE [LARGE SCALE GENOMIC DNA]</scope>
    <source>
        <strain evidence="2">cv. AG2017</strain>
        <tissue evidence="1">Leaf</tissue>
    </source>
</reference>
<comment type="caution">
    <text evidence="1">The sequence shown here is derived from an EMBL/GenBank/DDBJ whole genome shotgun (WGS) entry which is preliminary data.</text>
</comment>
<dbReference type="AlphaFoldDB" id="A0A2I0K3G3"/>
<dbReference type="EMBL" id="PGOL01000907">
    <property type="protein sequence ID" value="PKI63084.1"/>
    <property type="molecule type" value="Genomic_DNA"/>
</dbReference>
<keyword evidence="2" id="KW-1185">Reference proteome</keyword>
<sequence>MHELVCHDEKWLGSGRERLPWPWLSHGIHGLVSREEPVSSLGLPGARAVSLFPNRVDSYVPLPLITRAIRNDVKDPPKLESGQGVFGHSSLRGGRIIRDLLGVSVGPSIIPKSILGIVRNYASF</sequence>
<evidence type="ECO:0000313" key="1">
    <source>
        <dbReference type="EMBL" id="PKI63084.1"/>
    </source>
</evidence>
<name>A0A2I0K3G3_PUNGR</name>
<accession>A0A2I0K3G3</accession>
<evidence type="ECO:0000313" key="2">
    <source>
        <dbReference type="Proteomes" id="UP000233551"/>
    </source>
</evidence>
<gene>
    <name evidence="1" type="ORF">CRG98_016535</name>
</gene>